<dbReference type="Gene3D" id="1.10.238.10">
    <property type="entry name" value="EF-hand"/>
    <property type="match status" value="1"/>
</dbReference>
<protein>
    <submittedName>
        <fullName evidence="2">Uncharacterized protein</fullName>
    </submittedName>
</protein>
<dbReference type="InterPro" id="IPR011992">
    <property type="entry name" value="EF-hand-dom_pair"/>
</dbReference>
<proteinExistence type="predicted"/>
<evidence type="ECO:0000313" key="2">
    <source>
        <dbReference type="EMBL" id="CAD9706509.1"/>
    </source>
</evidence>
<feature type="compositionally biased region" description="Basic residues" evidence="1">
    <location>
        <begin position="247"/>
        <end position="257"/>
    </location>
</feature>
<feature type="compositionally biased region" description="Basic and acidic residues" evidence="1">
    <location>
        <begin position="177"/>
        <end position="191"/>
    </location>
</feature>
<dbReference type="AlphaFoldDB" id="A0A7S2SR28"/>
<gene>
    <name evidence="2" type="ORF">RMAR1173_LOCUS17579</name>
</gene>
<accession>A0A7S2SR28</accession>
<reference evidence="2" key="1">
    <citation type="submission" date="2021-01" db="EMBL/GenBank/DDBJ databases">
        <authorList>
            <person name="Corre E."/>
            <person name="Pelletier E."/>
            <person name="Niang G."/>
            <person name="Scheremetjew M."/>
            <person name="Finn R."/>
            <person name="Kale V."/>
            <person name="Holt S."/>
            <person name="Cochrane G."/>
            <person name="Meng A."/>
            <person name="Brown T."/>
            <person name="Cohen L."/>
        </authorList>
    </citation>
    <scope>NUCLEOTIDE SEQUENCE</scope>
    <source>
        <strain evidence="2">CCMP1243</strain>
    </source>
</reference>
<evidence type="ECO:0000256" key="1">
    <source>
        <dbReference type="SAM" id="MobiDB-lite"/>
    </source>
</evidence>
<sequence>MASRAKLRALVEAKRRESEQSPWESFLEWSGARSMGQALSEVVDTVCGSEFWIDALGIDGGQPLLTADQDPGAPLESQKTADWSWELNIYFLEKPPGQEEEDQATTWKLADFLDTTKSKTELREQARHKWKNRNESLDLYTGKGSIPPGSRGAPQVKVVRTVHEHEHPPLPPFVASPEEKAARREFRKQIRESVASLGQSQTSAGSFSSNGSGSESDSGSESGSGSRSGSETTASSLFDEAGENSKSRRRSTQRKRSMAGGQSKLRSLFDQLDTGNRGRLSKDQMRKLTKGLALQLTNEEYNDLFSELQNSRGELDFDGVSKLVASASDLIRQKEK</sequence>
<feature type="compositionally biased region" description="Basic and acidic residues" evidence="1">
    <location>
        <begin position="123"/>
        <end position="136"/>
    </location>
</feature>
<feature type="compositionally biased region" description="Low complexity" evidence="1">
    <location>
        <begin position="198"/>
        <end position="236"/>
    </location>
</feature>
<dbReference type="SUPFAM" id="SSF47473">
    <property type="entry name" value="EF-hand"/>
    <property type="match status" value="1"/>
</dbReference>
<dbReference type="EMBL" id="HBHJ01026623">
    <property type="protein sequence ID" value="CAD9706509.1"/>
    <property type="molecule type" value="Transcribed_RNA"/>
</dbReference>
<name>A0A7S2SR28_9STRA</name>
<feature type="region of interest" description="Disordered" evidence="1">
    <location>
        <begin position="123"/>
        <end position="278"/>
    </location>
</feature>
<organism evidence="2">
    <name type="scientific">Rhizochromulina marina</name>
    <dbReference type="NCBI Taxonomy" id="1034831"/>
    <lineage>
        <taxon>Eukaryota</taxon>
        <taxon>Sar</taxon>
        <taxon>Stramenopiles</taxon>
        <taxon>Ochrophyta</taxon>
        <taxon>Dictyochophyceae</taxon>
        <taxon>Rhizochromulinales</taxon>
        <taxon>Rhizochromulina</taxon>
    </lineage>
</organism>